<protein>
    <submittedName>
        <fullName evidence="2">Uncharacterized protein</fullName>
    </submittedName>
</protein>
<gene>
    <name evidence="2" type="ORF">BG015_004526</name>
</gene>
<reference evidence="2" key="1">
    <citation type="journal article" date="2020" name="Fungal Divers.">
        <title>Resolving the Mortierellaceae phylogeny through synthesis of multi-gene phylogenetics and phylogenomics.</title>
        <authorList>
            <person name="Vandepol N."/>
            <person name="Liber J."/>
            <person name="Desiro A."/>
            <person name="Na H."/>
            <person name="Kennedy M."/>
            <person name="Barry K."/>
            <person name="Grigoriev I.V."/>
            <person name="Miller A.N."/>
            <person name="O'Donnell K."/>
            <person name="Stajich J.E."/>
            <person name="Bonito G."/>
        </authorList>
    </citation>
    <scope>NUCLEOTIDE SEQUENCE</scope>
    <source>
        <strain evidence="2">NRRL 6426</strain>
    </source>
</reference>
<proteinExistence type="predicted"/>
<dbReference type="AlphaFoldDB" id="A0A9P5VD13"/>
<evidence type="ECO:0000313" key="3">
    <source>
        <dbReference type="Proteomes" id="UP000748756"/>
    </source>
</evidence>
<feature type="region of interest" description="Disordered" evidence="1">
    <location>
        <begin position="156"/>
        <end position="176"/>
    </location>
</feature>
<organism evidence="2 3">
    <name type="scientific">Linnemannia schmuckeri</name>
    <dbReference type="NCBI Taxonomy" id="64567"/>
    <lineage>
        <taxon>Eukaryota</taxon>
        <taxon>Fungi</taxon>
        <taxon>Fungi incertae sedis</taxon>
        <taxon>Mucoromycota</taxon>
        <taxon>Mortierellomycotina</taxon>
        <taxon>Mortierellomycetes</taxon>
        <taxon>Mortierellales</taxon>
        <taxon>Mortierellaceae</taxon>
        <taxon>Linnemannia</taxon>
    </lineage>
</organism>
<comment type="caution">
    <text evidence="2">The sequence shown here is derived from an EMBL/GenBank/DDBJ whole genome shotgun (WGS) entry which is preliminary data.</text>
</comment>
<sequence>MTDCTPFGSISDLLLTAVSHASTVTVQAPATMVTDHFTKSKRKAAPRPIARIARISARRNMFKPAVSVAAKKSISHDGRIALPAGIDGDDLIRSASSNGCDFTAAAAAACPCSQQELEEQQQQQAAYHQLVAASQDLATYGALSSSRDSLSHSLFTHQLQGQQSRQSPDGSVSSNSNLSINGTFAGLALHGNDPSASNSPIVSMPMSGHRQSHLCYDYASSSDYESDHCNPPTQVFYPNTGYAISNASDDLGERDMKTVQQCTPNFSSSSSSSGHPPQSFSTNIPPSSSTSTKSCCKSTNATSSPTISTPPTPPPMAASGGCQGAPAAAGCGCAISPTMCCCGEFCACPGCLAYPNNTPVQDYREAAYSNNVPVDLNQGNFSDIQNAMDQAPAPKGSCCGSKKTNSSTDDASVNGGARSLNLGHALTLIGASHQNGSAAMNDEMRQALQQGFGAMDQAMLDSVKMQHPTLLGSNGVLICGCGCGRPTVDCADCFRDMCEFVGESQAKMMKDELEYEMSMNREGGYLADLGLNMNMSNGMNLSHSTSMELDEEIKQFHEEEHARLQGQQQPQRKLTEQEEALRLQILEQEQMELSKLRPATINQLQLDFLDDEDWSFVDEIRTDHLDTLSTPRSPPS</sequence>
<evidence type="ECO:0000313" key="2">
    <source>
        <dbReference type="EMBL" id="KAF9152894.1"/>
    </source>
</evidence>
<dbReference type="Proteomes" id="UP000748756">
    <property type="component" value="Unassembled WGS sequence"/>
</dbReference>
<dbReference type="OrthoDB" id="5600085at2759"/>
<accession>A0A9P5VD13</accession>
<evidence type="ECO:0000256" key="1">
    <source>
        <dbReference type="SAM" id="MobiDB-lite"/>
    </source>
</evidence>
<keyword evidence="3" id="KW-1185">Reference proteome</keyword>
<feature type="compositionally biased region" description="Low complexity" evidence="1">
    <location>
        <begin position="267"/>
        <end position="307"/>
    </location>
</feature>
<feature type="region of interest" description="Disordered" evidence="1">
    <location>
        <begin position="262"/>
        <end position="319"/>
    </location>
</feature>
<name>A0A9P5VD13_9FUNG</name>
<dbReference type="EMBL" id="JAAAUQ010000212">
    <property type="protein sequence ID" value="KAF9152894.1"/>
    <property type="molecule type" value="Genomic_DNA"/>
</dbReference>